<evidence type="ECO:0000256" key="1">
    <source>
        <dbReference type="ARBA" id="ARBA00006484"/>
    </source>
</evidence>
<organism evidence="4 5">
    <name type="scientific">Desulfosarcina widdelii</name>
    <dbReference type="NCBI Taxonomy" id="947919"/>
    <lineage>
        <taxon>Bacteria</taxon>
        <taxon>Pseudomonadati</taxon>
        <taxon>Thermodesulfobacteriota</taxon>
        <taxon>Desulfobacteria</taxon>
        <taxon>Desulfobacterales</taxon>
        <taxon>Desulfosarcinaceae</taxon>
        <taxon>Desulfosarcina</taxon>
    </lineage>
</organism>
<dbReference type="PANTHER" id="PTHR44196">
    <property type="entry name" value="DEHYDROGENASE/REDUCTASE SDR FAMILY MEMBER 7B"/>
    <property type="match status" value="1"/>
</dbReference>
<evidence type="ECO:0000256" key="2">
    <source>
        <dbReference type="ARBA" id="ARBA00023002"/>
    </source>
</evidence>
<dbReference type="RefSeq" id="WP_155305516.1">
    <property type="nucleotide sequence ID" value="NZ_AP021875.1"/>
</dbReference>
<dbReference type="Pfam" id="PF00106">
    <property type="entry name" value="adh_short"/>
    <property type="match status" value="1"/>
</dbReference>
<evidence type="ECO:0000256" key="3">
    <source>
        <dbReference type="RuleBase" id="RU000363"/>
    </source>
</evidence>
<evidence type="ECO:0000313" key="4">
    <source>
        <dbReference type="EMBL" id="BBO76705.1"/>
    </source>
</evidence>
<evidence type="ECO:0000313" key="5">
    <source>
        <dbReference type="Proteomes" id="UP000427769"/>
    </source>
</evidence>
<dbReference type="Proteomes" id="UP000427769">
    <property type="component" value="Chromosome"/>
</dbReference>
<reference evidence="4 5" key="1">
    <citation type="submission" date="2019-11" db="EMBL/GenBank/DDBJ databases">
        <title>Comparative genomics of hydrocarbon-degrading Desulfosarcina strains.</title>
        <authorList>
            <person name="Watanabe M."/>
            <person name="Kojima H."/>
            <person name="Fukui M."/>
        </authorList>
    </citation>
    <scope>NUCLEOTIDE SEQUENCE [LARGE SCALE GENOMIC DNA]</scope>
    <source>
        <strain evidence="4 5">PP31</strain>
    </source>
</reference>
<dbReference type="OrthoDB" id="9789083at2"/>
<dbReference type="InterPro" id="IPR002347">
    <property type="entry name" value="SDR_fam"/>
</dbReference>
<gene>
    <name evidence="4" type="ORF">DSCW_41220</name>
</gene>
<keyword evidence="2" id="KW-0560">Oxidoreductase</keyword>
<dbReference type="GO" id="GO:0016020">
    <property type="term" value="C:membrane"/>
    <property type="evidence" value="ECO:0007669"/>
    <property type="project" value="TreeGrafter"/>
</dbReference>
<dbReference type="AlphaFoldDB" id="A0A5K7Z7L7"/>
<protein>
    <submittedName>
        <fullName evidence="4">Short-chain dehydrogenase</fullName>
    </submittedName>
</protein>
<dbReference type="CDD" id="cd05233">
    <property type="entry name" value="SDR_c"/>
    <property type="match status" value="1"/>
</dbReference>
<dbReference type="GO" id="GO:0016491">
    <property type="term" value="F:oxidoreductase activity"/>
    <property type="evidence" value="ECO:0007669"/>
    <property type="project" value="UniProtKB-KW"/>
</dbReference>
<dbReference type="EMBL" id="AP021875">
    <property type="protein sequence ID" value="BBO76705.1"/>
    <property type="molecule type" value="Genomic_DNA"/>
</dbReference>
<dbReference type="KEGG" id="dwd:DSCW_41220"/>
<keyword evidence="5" id="KW-1185">Reference proteome</keyword>
<dbReference type="InterPro" id="IPR036291">
    <property type="entry name" value="NAD(P)-bd_dom_sf"/>
</dbReference>
<dbReference type="PRINTS" id="PR00081">
    <property type="entry name" value="GDHRDH"/>
</dbReference>
<comment type="similarity">
    <text evidence="1 3">Belongs to the short-chain dehydrogenases/reductases (SDR) family.</text>
</comment>
<dbReference type="PROSITE" id="PS00061">
    <property type="entry name" value="ADH_SHORT"/>
    <property type="match status" value="1"/>
</dbReference>
<accession>A0A5K7Z7L7</accession>
<dbReference type="InterPro" id="IPR020904">
    <property type="entry name" value="Sc_DH/Rdtase_CS"/>
</dbReference>
<dbReference type="Gene3D" id="3.40.50.720">
    <property type="entry name" value="NAD(P)-binding Rossmann-like Domain"/>
    <property type="match status" value="1"/>
</dbReference>
<dbReference type="PANTHER" id="PTHR44196:SF1">
    <property type="entry name" value="DEHYDROGENASE_REDUCTASE SDR FAMILY MEMBER 7B"/>
    <property type="match status" value="1"/>
</dbReference>
<proteinExistence type="inferred from homology"/>
<name>A0A5K7Z7L7_9BACT</name>
<sequence>MSYLSNKKILLTGAAGGFGIEYIRQLLHKGAHLILSDIDKEMLADKASSISGAEGRTIACIGANLASPAGCQSLYSTVVQEVGDIDIVIHNAGILTYGYYHDAPVERLYQLMQVNTVAPMHLTSLFLPDMLSRGSGHLVFMSSVAGFAPTSFETAYSTSKFALRGFGMALSGELSKRGVSVTNIYPFWADTNILNSPSYGQKRAKRVPSLMIDSPEKIIGAAIRGIERKKLHVYPGFFAKATWWLTKLWPIIGRQPTQEDLQPKKA</sequence>
<dbReference type="PRINTS" id="PR00080">
    <property type="entry name" value="SDRFAMILY"/>
</dbReference>
<dbReference type="SUPFAM" id="SSF51735">
    <property type="entry name" value="NAD(P)-binding Rossmann-fold domains"/>
    <property type="match status" value="1"/>
</dbReference>